<keyword evidence="3" id="KW-1185">Reference proteome</keyword>
<comment type="caution">
    <text evidence="2">The sequence shown here is derived from an EMBL/GenBank/DDBJ whole genome shotgun (WGS) entry which is preliminary data.</text>
</comment>
<reference evidence="2" key="1">
    <citation type="journal article" date="2014" name="Int. J. Syst. Evol. Microbiol.">
        <title>Complete genome of a new Firmicutes species belonging to the dominant human colonic microbiota ('Ruminococcus bicirculans') reveals two chromosomes and a selective capacity to utilize plant glucans.</title>
        <authorList>
            <consortium name="NISC Comparative Sequencing Program"/>
            <person name="Wegmann U."/>
            <person name="Louis P."/>
            <person name="Goesmann A."/>
            <person name="Henrissat B."/>
            <person name="Duncan S.H."/>
            <person name="Flint H.J."/>
        </authorList>
    </citation>
    <scope>NUCLEOTIDE SEQUENCE</scope>
    <source>
        <strain evidence="2">CECT 8869</strain>
    </source>
</reference>
<dbReference type="RefSeq" id="WP_304437090.1">
    <property type="nucleotide sequence ID" value="NZ_JAUKUC010000001.1"/>
</dbReference>
<evidence type="ECO:0000313" key="3">
    <source>
        <dbReference type="Proteomes" id="UP001168579"/>
    </source>
</evidence>
<dbReference type="InterPro" id="IPR036913">
    <property type="entry name" value="YegP-like_sf"/>
</dbReference>
<feature type="domain" description="DUF1508" evidence="1">
    <location>
        <begin position="61"/>
        <end position="97"/>
    </location>
</feature>
<dbReference type="InterPro" id="IPR051141">
    <property type="entry name" value="UPF0339_domain"/>
</dbReference>
<sequence>MIKINKKKEGVYIFKLKSTNGRTLLKSVPFSSKDDLDKTLQEIKTKRNLTAKVFERKTTTDGKFLVQLKNSLGETIGSSGLYSSEAGMENGILNIKNSLNTVD</sequence>
<accession>A0ABT8RTY7</accession>
<dbReference type="PANTHER" id="PTHR40606">
    <property type="match status" value="1"/>
</dbReference>
<dbReference type="EMBL" id="JAUKUC010000001">
    <property type="protein sequence ID" value="MDO1514402.1"/>
    <property type="molecule type" value="Genomic_DNA"/>
</dbReference>
<protein>
    <submittedName>
        <fullName evidence="2">YegP family protein</fullName>
    </submittedName>
</protein>
<dbReference type="PANTHER" id="PTHR40606:SF1">
    <property type="entry name" value="UPF0339 PROTEIN YEGP"/>
    <property type="match status" value="1"/>
</dbReference>
<reference evidence="2" key="2">
    <citation type="submission" date="2023-06" db="EMBL/GenBank/DDBJ databases">
        <authorList>
            <person name="Lucena T."/>
            <person name="Sun Q."/>
        </authorList>
    </citation>
    <scope>NUCLEOTIDE SEQUENCE</scope>
    <source>
        <strain evidence="2">CECT 8869</strain>
    </source>
</reference>
<evidence type="ECO:0000259" key="1">
    <source>
        <dbReference type="Pfam" id="PF07411"/>
    </source>
</evidence>
<dbReference type="Gene3D" id="2.30.29.80">
    <property type="match status" value="1"/>
</dbReference>
<gene>
    <name evidence="2" type="ORF">Q2T41_17245</name>
</gene>
<dbReference type="SUPFAM" id="SSF160113">
    <property type="entry name" value="YegP-like"/>
    <property type="match status" value="2"/>
</dbReference>
<dbReference type="Pfam" id="PF07411">
    <property type="entry name" value="DUF1508"/>
    <property type="match status" value="1"/>
</dbReference>
<evidence type="ECO:0000313" key="2">
    <source>
        <dbReference type="EMBL" id="MDO1514402.1"/>
    </source>
</evidence>
<dbReference type="InterPro" id="IPR010879">
    <property type="entry name" value="DUF1508"/>
</dbReference>
<organism evidence="2 3">
    <name type="scientific">Maribacter confluentis</name>
    <dbReference type="NCBI Taxonomy" id="1656093"/>
    <lineage>
        <taxon>Bacteria</taxon>
        <taxon>Pseudomonadati</taxon>
        <taxon>Bacteroidota</taxon>
        <taxon>Flavobacteriia</taxon>
        <taxon>Flavobacteriales</taxon>
        <taxon>Flavobacteriaceae</taxon>
        <taxon>Maribacter</taxon>
    </lineage>
</organism>
<dbReference type="Proteomes" id="UP001168579">
    <property type="component" value="Unassembled WGS sequence"/>
</dbReference>
<name>A0ABT8RTY7_9FLAO</name>
<proteinExistence type="predicted"/>